<dbReference type="GO" id="GO:0005634">
    <property type="term" value="C:nucleus"/>
    <property type="evidence" value="ECO:0007669"/>
    <property type="project" value="TreeGrafter"/>
</dbReference>
<feature type="compositionally biased region" description="Low complexity" evidence="2">
    <location>
        <begin position="520"/>
        <end position="539"/>
    </location>
</feature>
<accession>A0A8H8CEJ8</accession>
<name>A0A8H8CEJ8_PSICU</name>
<comment type="caution">
    <text evidence="3">The sequence shown here is derived from an EMBL/GenBank/DDBJ whole genome shotgun (WGS) entry which is preliminary data.</text>
</comment>
<organism evidence="3">
    <name type="scientific">Psilocybe cubensis</name>
    <name type="common">Psychedelic mushroom</name>
    <name type="synonym">Stropharia cubensis</name>
    <dbReference type="NCBI Taxonomy" id="181762"/>
    <lineage>
        <taxon>Eukaryota</taxon>
        <taxon>Fungi</taxon>
        <taxon>Dikarya</taxon>
        <taxon>Basidiomycota</taxon>
        <taxon>Agaricomycotina</taxon>
        <taxon>Agaricomycetes</taxon>
        <taxon>Agaricomycetidae</taxon>
        <taxon>Agaricales</taxon>
        <taxon>Agaricineae</taxon>
        <taxon>Strophariaceae</taxon>
        <taxon>Psilocybe</taxon>
    </lineage>
</organism>
<gene>
    <name evidence="3" type="ORF">JR316_012551</name>
</gene>
<dbReference type="GO" id="GO:0003714">
    <property type="term" value="F:transcription corepressor activity"/>
    <property type="evidence" value="ECO:0007669"/>
    <property type="project" value="InterPro"/>
</dbReference>
<feature type="region of interest" description="Disordered" evidence="2">
    <location>
        <begin position="1"/>
        <end position="46"/>
    </location>
</feature>
<evidence type="ECO:0000256" key="2">
    <source>
        <dbReference type="SAM" id="MobiDB-lite"/>
    </source>
</evidence>
<feature type="compositionally biased region" description="Basic and acidic residues" evidence="2">
    <location>
        <begin position="488"/>
        <end position="509"/>
    </location>
</feature>
<feature type="compositionally biased region" description="Acidic residues" evidence="2">
    <location>
        <begin position="475"/>
        <end position="487"/>
    </location>
</feature>
<feature type="compositionally biased region" description="Low complexity" evidence="2">
    <location>
        <begin position="419"/>
        <end position="431"/>
    </location>
</feature>
<evidence type="ECO:0000313" key="3">
    <source>
        <dbReference type="EMBL" id="KAG5162666.1"/>
    </source>
</evidence>
<dbReference type="GO" id="GO:0005829">
    <property type="term" value="C:cytosol"/>
    <property type="evidence" value="ECO:0007669"/>
    <property type="project" value="TreeGrafter"/>
</dbReference>
<dbReference type="GO" id="GO:0070370">
    <property type="term" value="P:cellular heat acclimation"/>
    <property type="evidence" value="ECO:0007669"/>
    <property type="project" value="TreeGrafter"/>
</dbReference>
<feature type="compositionally biased region" description="Polar residues" evidence="2">
    <location>
        <begin position="447"/>
        <end position="457"/>
    </location>
</feature>
<dbReference type="EMBL" id="JAFIQS010000018">
    <property type="protein sequence ID" value="KAG5162666.1"/>
    <property type="molecule type" value="Genomic_DNA"/>
</dbReference>
<reference evidence="3" key="1">
    <citation type="submission" date="2021-02" db="EMBL/GenBank/DDBJ databases">
        <title>Psilocybe cubensis genome.</title>
        <authorList>
            <person name="Mckernan K.J."/>
            <person name="Crawford S."/>
            <person name="Trippe A."/>
            <person name="Kane L.T."/>
            <person name="Mclaughlin S."/>
        </authorList>
    </citation>
    <scope>NUCLEOTIDE SEQUENCE [LARGE SCALE GENOMIC DNA]</scope>
    <source>
        <strain evidence="3">MGC-MH-2018</strain>
    </source>
</reference>
<feature type="region of interest" description="Disordered" evidence="2">
    <location>
        <begin position="202"/>
        <end position="257"/>
    </location>
</feature>
<sequence>MPSPPSAQPLKVPATPSKSSEADKDKTPVATKQQAPSKLGTIAPNDISSPHELTAFVETLLEQLDTKFDDMSTQILDRMNQMSTRVDALEASIQDIINGDISVPQSPSPTIKVMGGTARLSNRNCEHTGTILSSTFPTYGLRCPQKRYFPLLPDLVLYKGRKAMAMPTTAMIGISRFHAIVSARPLHGNGPPVIHEDTYRSASYEPWGNGRHQVNGKRAREPADTSAGPSTTKKAAKKASEDDAGAQREPTTQYRDRDGLLAALRERFRAGPNVDFHGTYEMQDTGMTHKERIQTVAHEIWKTTGYRFTVKDHPQYTNGHKTRFWCSQDEAHRSKSSRAARKAQGSCYKPRVTSAGEAMAKERFACRSRLLISSRDTHQPGTRVITIRMHHHISHEPYIDASMSQETIQHIWRTFSYGHQPTQQPQHQQQPHQHHHQQHHQHHAQPASTSTSNINHNNKNENDVTMDQVPLTMPIDEEEEEEEESSVDADRGARMDTGYHRPSTDDTLRHTTFAPTNHVPQSQPQPLQQSHTHAQTQALPPHPQPLALPPRPHPQTQILPPLSQPHPQHQPQPQPQPQSRPQPQQPTLHPPSEEYHSKMLAHIKNLREFCEGLEYQLQFNDYRMLDVLEREGGSFLGLVEDCLRKEGRLVSVDHPSISQQQPQPLPQPQQQPQPQHHHQAPSATNHSLHSIRMDMNGRHAVQGRQTYDGNPGINPRALNY</sequence>
<feature type="compositionally biased region" description="Pro residues" evidence="2">
    <location>
        <begin position="562"/>
        <end position="584"/>
    </location>
</feature>
<dbReference type="Gene3D" id="1.20.5.430">
    <property type="match status" value="1"/>
</dbReference>
<protein>
    <submittedName>
        <fullName evidence="3">Uncharacterized protein</fullName>
    </submittedName>
</protein>
<dbReference type="PANTHER" id="PTHR19424:SF0">
    <property type="entry name" value="HEAT SHOCK FACTOR BINDING PROTEIN 1"/>
    <property type="match status" value="1"/>
</dbReference>
<proteinExistence type="inferred from homology"/>
<feature type="region of interest" description="Disordered" evidence="2">
    <location>
        <begin position="419"/>
        <end position="592"/>
    </location>
</feature>
<evidence type="ECO:0000256" key="1">
    <source>
        <dbReference type="ARBA" id="ARBA00006349"/>
    </source>
</evidence>
<feature type="compositionally biased region" description="Basic residues" evidence="2">
    <location>
        <begin position="432"/>
        <end position="443"/>
    </location>
</feature>
<dbReference type="PANTHER" id="PTHR19424">
    <property type="entry name" value="HEAT SHOCK FACTOR BINDING PROTEIN 1"/>
    <property type="match status" value="1"/>
</dbReference>
<feature type="compositionally biased region" description="Pro residues" evidence="2">
    <location>
        <begin position="540"/>
        <end position="553"/>
    </location>
</feature>
<dbReference type="InterPro" id="IPR009643">
    <property type="entry name" value="HS1-bd"/>
</dbReference>
<dbReference type="Pfam" id="PF06825">
    <property type="entry name" value="HSBP1"/>
    <property type="match status" value="1"/>
</dbReference>
<dbReference type="AlphaFoldDB" id="A0A8H8CEJ8"/>
<comment type="similarity">
    <text evidence="1">Belongs to the HSBP1 family.</text>
</comment>
<feature type="region of interest" description="Disordered" evidence="2">
    <location>
        <begin position="656"/>
        <end position="686"/>
    </location>
</feature>